<proteinExistence type="predicted"/>
<name>A0ACB9WWP7_CHAAC</name>
<evidence type="ECO:0000313" key="1">
    <source>
        <dbReference type="EMBL" id="KAI4818142.1"/>
    </source>
</evidence>
<comment type="caution">
    <text evidence="1">The sequence shown here is derived from an EMBL/GenBank/DDBJ whole genome shotgun (WGS) entry which is preliminary data.</text>
</comment>
<keyword evidence="2" id="KW-1185">Reference proteome</keyword>
<reference evidence="1" key="1">
    <citation type="submission" date="2022-05" db="EMBL/GenBank/DDBJ databases">
        <title>Chromosome-level genome of Chaenocephalus aceratus.</title>
        <authorList>
            <person name="Park H."/>
        </authorList>
    </citation>
    <scope>NUCLEOTIDE SEQUENCE</scope>
    <source>
        <strain evidence="1">KU_202001</strain>
    </source>
</reference>
<feature type="non-terminal residue" evidence="1">
    <location>
        <position position="224"/>
    </location>
</feature>
<sequence>MHTRRLVKRSILGSRVHAPSLTGDGAPVTGVVQAVKQENRDVSTAGSRCSVYTVLLQDGSLKEFSEEEIAAGFNNTAAKGPLKSSLKHCFSNGAPESHRGEGGSLSPRQWTSSGWRTESALAGTPTPDQCPCWSRNAKWCPPASMSLMPVTFSVHSGSIALRLRSIALILYTCDRFSSHLWHGGRNGVAPDHRVTCIRNGDKEGEREREEAWSAGGGSNTGEGN</sequence>
<dbReference type="EMBL" id="CM043795">
    <property type="protein sequence ID" value="KAI4818142.1"/>
    <property type="molecule type" value="Genomic_DNA"/>
</dbReference>
<dbReference type="Proteomes" id="UP001057452">
    <property type="component" value="Chromosome 11"/>
</dbReference>
<gene>
    <name evidence="1" type="ORF">KUCAC02_011503</name>
</gene>
<accession>A0ACB9WWP7</accession>
<organism evidence="1 2">
    <name type="scientific">Chaenocephalus aceratus</name>
    <name type="common">Blackfin icefish</name>
    <name type="synonym">Chaenichthys aceratus</name>
    <dbReference type="NCBI Taxonomy" id="36190"/>
    <lineage>
        <taxon>Eukaryota</taxon>
        <taxon>Metazoa</taxon>
        <taxon>Chordata</taxon>
        <taxon>Craniata</taxon>
        <taxon>Vertebrata</taxon>
        <taxon>Euteleostomi</taxon>
        <taxon>Actinopterygii</taxon>
        <taxon>Neopterygii</taxon>
        <taxon>Teleostei</taxon>
        <taxon>Neoteleostei</taxon>
        <taxon>Acanthomorphata</taxon>
        <taxon>Eupercaria</taxon>
        <taxon>Perciformes</taxon>
        <taxon>Notothenioidei</taxon>
        <taxon>Channichthyidae</taxon>
        <taxon>Chaenocephalus</taxon>
    </lineage>
</organism>
<protein>
    <submittedName>
        <fullName evidence="1">Uncharacterized protein</fullName>
    </submittedName>
</protein>
<evidence type="ECO:0000313" key="2">
    <source>
        <dbReference type="Proteomes" id="UP001057452"/>
    </source>
</evidence>